<organism evidence="3 4">
    <name type="scientific">Tahibacter aquaticus</name>
    <dbReference type="NCBI Taxonomy" id="520092"/>
    <lineage>
        <taxon>Bacteria</taxon>
        <taxon>Pseudomonadati</taxon>
        <taxon>Pseudomonadota</taxon>
        <taxon>Gammaproteobacteria</taxon>
        <taxon>Lysobacterales</taxon>
        <taxon>Rhodanobacteraceae</taxon>
        <taxon>Tahibacter</taxon>
    </lineage>
</organism>
<feature type="chain" id="PRO_5020598180" description="Secreted protein" evidence="2">
    <location>
        <begin position="25"/>
        <end position="78"/>
    </location>
</feature>
<gene>
    <name evidence="3" type="ORF">DFR29_116111</name>
</gene>
<keyword evidence="4" id="KW-1185">Reference proteome</keyword>
<feature type="signal peptide" evidence="2">
    <location>
        <begin position="1"/>
        <end position="24"/>
    </location>
</feature>
<dbReference type="AlphaFoldDB" id="A0A4R6YNX9"/>
<feature type="region of interest" description="Disordered" evidence="1">
    <location>
        <begin position="23"/>
        <end position="78"/>
    </location>
</feature>
<name>A0A4R6YNX9_9GAMM</name>
<dbReference type="RefSeq" id="WP_133820877.1">
    <property type="nucleotide sequence ID" value="NZ_SNZH01000016.1"/>
</dbReference>
<evidence type="ECO:0000313" key="3">
    <source>
        <dbReference type="EMBL" id="TDR39409.1"/>
    </source>
</evidence>
<evidence type="ECO:0000256" key="1">
    <source>
        <dbReference type="SAM" id="MobiDB-lite"/>
    </source>
</evidence>
<dbReference type="Proteomes" id="UP000295293">
    <property type="component" value="Unassembled WGS sequence"/>
</dbReference>
<comment type="caution">
    <text evidence="3">The sequence shown here is derived from an EMBL/GenBank/DDBJ whole genome shotgun (WGS) entry which is preliminary data.</text>
</comment>
<protein>
    <recommendedName>
        <fullName evidence="5">Secreted protein</fullName>
    </recommendedName>
</protein>
<evidence type="ECO:0008006" key="5">
    <source>
        <dbReference type="Google" id="ProtNLM"/>
    </source>
</evidence>
<keyword evidence="2" id="KW-0732">Signal</keyword>
<dbReference type="EMBL" id="SNZH01000016">
    <property type="protein sequence ID" value="TDR39409.1"/>
    <property type="molecule type" value="Genomic_DNA"/>
</dbReference>
<evidence type="ECO:0000313" key="4">
    <source>
        <dbReference type="Proteomes" id="UP000295293"/>
    </source>
</evidence>
<proteinExistence type="predicted"/>
<accession>A0A4R6YNX9</accession>
<sequence length="78" mass="8278">MRSAIVMAAIVFCAALCTPSAAVAAPEPQSGNSSQMPVGMGRKKPPPPQDQPQEEQSKQGNAGQQQPPPPKKKKDDRR</sequence>
<evidence type="ECO:0000256" key="2">
    <source>
        <dbReference type="SAM" id="SignalP"/>
    </source>
</evidence>
<reference evidence="3 4" key="1">
    <citation type="submission" date="2019-03" db="EMBL/GenBank/DDBJ databases">
        <title>Genomic Encyclopedia of Type Strains, Phase IV (KMG-IV): sequencing the most valuable type-strain genomes for metagenomic binning, comparative biology and taxonomic classification.</title>
        <authorList>
            <person name="Goeker M."/>
        </authorList>
    </citation>
    <scope>NUCLEOTIDE SEQUENCE [LARGE SCALE GENOMIC DNA]</scope>
    <source>
        <strain evidence="3 4">DSM 21667</strain>
    </source>
</reference>